<gene>
    <name evidence="2" type="ORF">DET51_1263</name>
    <name evidence="1" type="ORF">DET64_1263</name>
</gene>
<protein>
    <submittedName>
        <fullName evidence="2">Uncharacterized protein</fullName>
    </submittedName>
</protein>
<evidence type="ECO:0000313" key="4">
    <source>
        <dbReference type="Proteomes" id="UP000253065"/>
    </source>
</evidence>
<evidence type="ECO:0000313" key="2">
    <source>
        <dbReference type="EMBL" id="RCW29342.1"/>
    </source>
</evidence>
<dbReference type="Proteomes" id="UP000253065">
    <property type="component" value="Unassembled WGS sequence"/>
</dbReference>
<evidence type="ECO:0000313" key="3">
    <source>
        <dbReference type="Proteomes" id="UP000252795"/>
    </source>
</evidence>
<dbReference type="RefSeq" id="WP_113880747.1">
    <property type="nucleotide sequence ID" value="NZ_QNSA01000026.1"/>
</dbReference>
<comment type="caution">
    <text evidence="2">The sequence shown here is derived from an EMBL/GenBank/DDBJ whole genome shotgun (WGS) entry which is preliminary data.</text>
</comment>
<organism evidence="2 3">
    <name type="scientific">Marinobacter nauticus</name>
    <name type="common">Marinobacter hydrocarbonoclasticus</name>
    <name type="synonym">Marinobacter aquaeolei</name>
    <dbReference type="NCBI Taxonomy" id="2743"/>
    <lineage>
        <taxon>Bacteria</taxon>
        <taxon>Pseudomonadati</taxon>
        <taxon>Pseudomonadota</taxon>
        <taxon>Gammaproteobacteria</taxon>
        <taxon>Pseudomonadales</taxon>
        <taxon>Marinobacteraceae</taxon>
        <taxon>Marinobacter</taxon>
    </lineage>
</organism>
<dbReference type="AlphaFoldDB" id="A0A368UKV2"/>
<proteinExistence type="predicted"/>
<dbReference type="EMBL" id="QNSA01000026">
    <property type="protein sequence ID" value="RBP68444.1"/>
    <property type="molecule type" value="Genomic_DNA"/>
</dbReference>
<dbReference type="EMBL" id="QPJB01000026">
    <property type="protein sequence ID" value="RCW29342.1"/>
    <property type="molecule type" value="Genomic_DNA"/>
</dbReference>
<reference evidence="2 3" key="1">
    <citation type="submission" date="2018-07" db="EMBL/GenBank/DDBJ databases">
        <title>Freshwater and sediment microbial communities from various areas in North America, analyzing microbe dynamics in response to fracking.</title>
        <authorList>
            <person name="Lamendella R."/>
        </authorList>
    </citation>
    <scope>NUCLEOTIDE SEQUENCE [LARGE SCALE GENOMIC DNA]</scope>
    <source>
        <strain evidence="2 3">114E</strain>
        <strain evidence="1 4">114E_o</strain>
    </source>
</reference>
<dbReference type="Proteomes" id="UP000252795">
    <property type="component" value="Unassembled WGS sequence"/>
</dbReference>
<sequence length="167" mass="19463">MIQQRPGDILEIGFEGKWYYLVVITKIVMFGGNIVYAFHGDGSRIEHFEPSPKKAGFNICTDLLLPKKEGEVRRIGKVEDANEYLVLNLMKGCHEHRPGRKAREWWLYTIDPPQEFVKRVSRLSRTEELAMDRAMTSFDLAAQKIIARYSPEKNPFIERRRFLGLFS</sequence>
<accession>A0A368UKV2</accession>
<name>A0A368UKV2_MARNT</name>
<evidence type="ECO:0000313" key="1">
    <source>
        <dbReference type="EMBL" id="RBP68444.1"/>
    </source>
</evidence>
<keyword evidence="4" id="KW-1185">Reference proteome</keyword>